<evidence type="ECO:0000313" key="2">
    <source>
        <dbReference type="EnsemblMetazoa" id="AMEM012981-PA"/>
    </source>
</evidence>
<reference evidence="2" key="1">
    <citation type="submission" date="2020-05" db="UniProtKB">
        <authorList>
            <consortium name="EnsemblMetazoa"/>
        </authorList>
    </citation>
    <scope>IDENTIFICATION</scope>
    <source>
        <strain evidence="2">MAF</strain>
    </source>
</reference>
<evidence type="ECO:0000313" key="3">
    <source>
        <dbReference type="Proteomes" id="UP000075903"/>
    </source>
</evidence>
<protein>
    <submittedName>
        <fullName evidence="2">Uncharacterized protein</fullName>
    </submittedName>
</protein>
<dbReference type="EnsemblMetazoa" id="AMEM012981-RA">
    <property type="protein sequence ID" value="AMEM012981-PA"/>
    <property type="gene ID" value="AMEM012981"/>
</dbReference>
<feature type="region of interest" description="Disordered" evidence="1">
    <location>
        <begin position="280"/>
        <end position="316"/>
    </location>
</feature>
<evidence type="ECO:0000256" key="1">
    <source>
        <dbReference type="SAM" id="MobiDB-lite"/>
    </source>
</evidence>
<dbReference type="Proteomes" id="UP000075903">
    <property type="component" value="Unassembled WGS sequence"/>
</dbReference>
<name>A0A182VD81_ANOME</name>
<sequence>MPGLAWRRLLLASTGAHYPERLLVLMDRTAFQLVHLPVDPLMVDGAVVRNLAAAAPPQPLAHPTYPALVLKVAMLLYDHARRSALRQVGLQILHEAIAHGSCGRRGPPNAAAAAAAAACCGLLAVMFIFGLEVPLLSVAALLLRPVVDASGVWPINTDVLLLLLVEVVVEEPPDEEDDEEEDGSSIRLASQIRIVPSAHEETKCVLSVLHVMQIFPIGTEAYPLHRLPTIGKDAKQLPAGDAPQPHGQVGRTGGQIVPVRVECHRVDVLRVADVHLQREAPIGRPKTGRRVTRSGRQVQPAPSAPSSPYSSSDSSDSLNLLSQEVTFQQHCRSRQLAYGFRPIWVLRLVDQSIMVESSKPLATWQQPGSIARLVS</sequence>
<dbReference type="AlphaFoldDB" id="A0A182VD81"/>
<feature type="compositionally biased region" description="Low complexity" evidence="1">
    <location>
        <begin position="300"/>
        <end position="316"/>
    </location>
</feature>
<keyword evidence="3" id="KW-1185">Reference proteome</keyword>
<accession>A0A182VD81</accession>
<feature type="region of interest" description="Disordered" evidence="1">
    <location>
        <begin position="233"/>
        <end position="252"/>
    </location>
</feature>
<dbReference type="VEuPathDB" id="VectorBase:AMEM012981"/>
<organism evidence="2 3">
    <name type="scientific">Anopheles merus</name>
    <name type="common">Mosquito</name>
    <dbReference type="NCBI Taxonomy" id="30066"/>
    <lineage>
        <taxon>Eukaryota</taxon>
        <taxon>Metazoa</taxon>
        <taxon>Ecdysozoa</taxon>
        <taxon>Arthropoda</taxon>
        <taxon>Hexapoda</taxon>
        <taxon>Insecta</taxon>
        <taxon>Pterygota</taxon>
        <taxon>Neoptera</taxon>
        <taxon>Endopterygota</taxon>
        <taxon>Diptera</taxon>
        <taxon>Nematocera</taxon>
        <taxon>Culicoidea</taxon>
        <taxon>Culicidae</taxon>
        <taxon>Anophelinae</taxon>
        <taxon>Anopheles</taxon>
    </lineage>
</organism>
<proteinExistence type="predicted"/>